<dbReference type="EMBL" id="JAUIZM010000010">
    <property type="protein sequence ID" value="KAK1361174.1"/>
    <property type="molecule type" value="Genomic_DNA"/>
</dbReference>
<evidence type="ECO:0000313" key="4">
    <source>
        <dbReference type="Proteomes" id="UP001237642"/>
    </source>
</evidence>
<reference evidence="3" key="1">
    <citation type="submission" date="2023-02" db="EMBL/GenBank/DDBJ databases">
        <title>Genome of toxic invasive species Heracleum sosnowskyi carries increased number of genes despite the absence of recent whole-genome duplications.</title>
        <authorList>
            <person name="Schelkunov M."/>
            <person name="Shtratnikova V."/>
            <person name="Makarenko M."/>
            <person name="Klepikova A."/>
            <person name="Omelchenko D."/>
            <person name="Novikova G."/>
            <person name="Obukhova E."/>
            <person name="Bogdanov V."/>
            <person name="Penin A."/>
            <person name="Logacheva M."/>
        </authorList>
    </citation>
    <scope>NUCLEOTIDE SEQUENCE</scope>
    <source>
        <strain evidence="3">Hsosn_3</strain>
        <tissue evidence="3">Leaf</tissue>
    </source>
</reference>
<dbReference type="NCBIfam" id="TIGR00756">
    <property type="entry name" value="PPR"/>
    <property type="match status" value="5"/>
</dbReference>
<dbReference type="Pfam" id="PF13812">
    <property type="entry name" value="PPR_3"/>
    <property type="match status" value="1"/>
</dbReference>
<feature type="repeat" description="PPR" evidence="2">
    <location>
        <begin position="280"/>
        <end position="314"/>
    </location>
</feature>
<dbReference type="GO" id="GO:0003723">
    <property type="term" value="F:RNA binding"/>
    <property type="evidence" value="ECO:0007669"/>
    <property type="project" value="InterPro"/>
</dbReference>
<feature type="repeat" description="PPR" evidence="2">
    <location>
        <begin position="444"/>
        <end position="478"/>
    </location>
</feature>
<keyword evidence="4" id="KW-1185">Reference proteome</keyword>
<evidence type="ECO:0000256" key="2">
    <source>
        <dbReference type="PROSITE-ProRule" id="PRU00708"/>
    </source>
</evidence>
<keyword evidence="1" id="KW-0677">Repeat</keyword>
<dbReference type="Pfam" id="PF01535">
    <property type="entry name" value="PPR"/>
    <property type="match status" value="3"/>
</dbReference>
<comment type="caution">
    <text evidence="3">The sequence shown here is derived from an EMBL/GenBank/DDBJ whole genome shotgun (WGS) entry which is preliminary data.</text>
</comment>
<name>A0AAD8M688_9APIA</name>
<dbReference type="InterPro" id="IPR002885">
    <property type="entry name" value="PPR_rpt"/>
</dbReference>
<dbReference type="Gene3D" id="1.25.40.10">
    <property type="entry name" value="Tetratricopeptide repeat domain"/>
    <property type="match status" value="4"/>
</dbReference>
<organism evidence="3 4">
    <name type="scientific">Heracleum sosnowskyi</name>
    <dbReference type="NCBI Taxonomy" id="360622"/>
    <lineage>
        <taxon>Eukaryota</taxon>
        <taxon>Viridiplantae</taxon>
        <taxon>Streptophyta</taxon>
        <taxon>Embryophyta</taxon>
        <taxon>Tracheophyta</taxon>
        <taxon>Spermatophyta</taxon>
        <taxon>Magnoliopsida</taxon>
        <taxon>eudicotyledons</taxon>
        <taxon>Gunneridae</taxon>
        <taxon>Pentapetalae</taxon>
        <taxon>asterids</taxon>
        <taxon>campanulids</taxon>
        <taxon>Apiales</taxon>
        <taxon>Apiaceae</taxon>
        <taxon>Apioideae</taxon>
        <taxon>apioid superclade</taxon>
        <taxon>Tordylieae</taxon>
        <taxon>Tordyliinae</taxon>
        <taxon>Heracleum</taxon>
    </lineage>
</organism>
<dbReference type="InterPro" id="IPR046960">
    <property type="entry name" value="PPR_At4g14850-like_plant"/>
</dbReference>
<feature type="repeat" description="PPR" evidence="2">
    <location>
        <begin position="343"/>
        <end position="377"/>
    </location>
</feature>
<accession>A0AAD8M688</accession>
<protein>
    <submittedName>
        <fullName evidence="3">Pentatricopeptide repeat-containing protein</fullName>
    </submittedName>
</protein>
<dbReference type="FunFam" id="1.25.40.10:FF:000090">
    <property type="entry name" value="Pentatricopeptide repeat-containing protein, chloroplastic"/>
    <property type="match status" value="1"/>
</dbReference>
<evidence type="ECO:0000313" key="3">
    <source>
        <dbReference type="EMBL" id="KAK1361174.1"/>
    </source>
</evidence>
<dbReference type="PROSITE" id="PS51375">
    <property type="entry name" value="PPR"/>
    <property type="match status" value="4"/>
</dbReference>
<dbReference type="Pfam" id="PF13041">
    <property type="entry name" value="PPR_2"/>
    <property type="match status" value="2"/>
</dbReference>
<dbReference type="GO" id="GO:0009451">
    <property type="term" value="P:RNA modification"/>
    <property type="evidence" value="ECO:0007669"/>
    <property type="project" value="InterPro"/>
</dbReference>
<feature type="repeat" description="PPR" evidence="2">
    <location>
        <begin position="147"/>
        <end position="181"/>
    </location>
</feature>
<dbReference type="InterPro" id="IPR011990">
    <property type="entry name" value="TPR-like_helical_dom_sf"/>
</dbReference>
<gene>
    <name evidence="3" type="ORF">POM88_045648</name>
</gene>
<dbReference type="AlphaFoldDB" id="A0AAD8M688"/>
<dbReference type="Proteomes" id="UP001237642">
    <property type="component" value="Unassembled WGS sequence"/>
</dbReference>
<sequence>MDWGMLGKLNFKKWGKARRSFSTFCYSNYYGIYDVVSRNTEISSHFRSGNSTDARKVFDEMPFRTVVSWNNMVHCVVVKSGSEDFKHVGSALVYLYASCFEIEDARRIFDLLHGRNEMLWSLMVVGYVQCNLMDNALDVFRRMPCRDVIAWTTMISGYYKDDSCGKALQLFNMMRRSGEAKPNEFTLDSVIRACATVGMLHEGRGIHGLVMRYGYEFEHSISGALIGFYCDCDVLDDAKKVYDRLISPSLNDTNVFIKKLIAAGRIAEAELIFSGLPERDADLYNLMIKGYSLCGRSEDSEKLYLEMHGTTLLSLNTMISVYSRSAQLDKAVDLFEKIKEERNPVTWNSMISGYIQNDQHENAFRLYAVMHKKSISKTRSTFSALFHSCSCLGSIQLGQLLHAHLIKTPFISNVYVGTALVDMYSKCGNIFNAQKAFISISSPNVAAWTALIHGSACHGLGSETILLFEEMINHGVHPNGATFAAVLTACTHAGLFNKGMELFHIMKESYGIAPSLEHFTCVADLLGRSGRLREAEELIKDMPVEADGVIWGALLNACWFWMDMEVGERVAAKMFAFYPIPTSAYIIMSNIYAILGKWEEKMEVNKISFSFLLIVREVSTNRLRHNEQKFETEKSLTSEIILVLGQDWLNEATIANLERV</sequence>
<dbReference type="PANTHER" id="PTHR47926:SF347">
    <property type="entry name" value="PENTATRICOPEPTIDE REPEAT-CONTAINING PROTEIN"/>
    <property type="match status" value="1"/>
</dbReference>
<proteinExistence type="predicted"/>
<evidence type="ECO:0000256" key="1">
    <source>
        <dbReference type="ARBA" id="ARBA00022737"/>
    </source>
</evidence>
<reference evidence="3" key="2">
    <citation type="submission" date="2023-05" db="EMBL/GenBank/DDBJ databases">
        <authorList>
            <person name="Schelkunov M.I."/>
        </authorList>
    </citation>
    <scope>NUCLEOTIDE SEQUENCE</scope>
    <source>
        <strain evidence="3">Hsosn_3</strain>
        <tissue evidence="3">Leaf</tissue>
    </source>
</reference>
<dbReference type="PANTHER" id="PTHR47926">
    <property type="entry name" value="PENTATRICOPEPTIDE REPEAT-CONTAINING PROTEIN"/>
    <property type="match status" value="1"/>
</dbReference>